<evidence type="ECO:0000259" key="5">
    <source>
        <dbReference type="Pfam" id="PF02932"/>
    </source>
</evidence>
<dbReference type="Gene3D" id="1.20.58.390">
    <property type="entry name" value="Neurotransmitter-gated ion-channel transmembrane domain"/>
    <property type="match status" value="1"/>
</dbReference>
<dbReference type="InterPro" id="IPR038050">
    <property type="entry name" value="Neuro_actylchol_rec"/>
</dbReference>
<feature type="compositionally biased region" description="Low complexity" evidence="3">
    <location>
        <begin position="197"/>
        <end position="206"/>
    </location>
</feature>
<dbReference type="STRING" id="307972.A0A2G8KDC8"/>
<reference evidence="6 7" key="1">
    <citation type="journal article" date="2017" name="PLoS Biol.">
        <title>The sea cucumber genome provides insights into morphological evolution and visceral regeneration.</title>
        <authorList>
            <person name="Zhang X."/>
            <person name="Sun L."/>
            <person name="Yuan J."/>
            <person name="Sun Y."/>
            <person name="Gao Y."/>
            <person name="Zhang L."/>
            <person name="Li S."/>
            <person name="Dai H."/>
            <person name="Hamel J.F."/>
            <person name="Liu C."/>
            <person name="Yu Y."/>
            <person name="Liu S."/>
            <person name="Lin W."/>
            <person name="Guo K."/>
            <person name="Jin S."/>
            <person name="Xu P."/>
            <person name="Storey K.B."/>
            <person name="Huan P."/>
            <person name="Zhang T."/>
            <person name="Zhou Y."/>
            <person name="Zhang J."/>
            <person name="Lin C."/>
            <person name="Li X."/>
            <person name="Xing L."/>
            <person name="Huo D."/>
            <person name="Sun M."/>
            <person name="Wang L."/>
            <person name="Mercier A."/>
            <person name="Li F."/>
            <person name="Yang H."/>
            <person name="Xiang J."/>
        </authorList>
    </citation>
    <scope>NUCLEOTIDE SEQUENCE [LARGE SCALE GENOMIC DNA]</scope>
    <source>
        <strain evidence="6">Shaxun</strain>
        <tissue evidence="6">Muscle</tissue>
    </source>
</reference>
<evidence type="ECO:0000256" key="3">
    <source>
        <dbReference type="SAM" id="MobiDB-lite"/>
    </source>
</evidence>
<dbReference type="InterPro" id="IPR006201">
    <property type="entry name" value="Neur_channel"/>
</dbReference>
<comment type="caution">
    <text evidence="6">The sequence shown here is derived from an EMBL/GenBank/DDBJ whole genome shotgun (WGS) entry which is preliminary data.</text>
</comment>
<dbReference type="GO" id="GO:0016020">
    <property type="term" value="C:membrane"/>
    <property type="evidence" value="ECO:0007669"/>
    <property type="project" value="UniProtKB-SubCell"/>
</dbReference>
<dbReference type="OrthoDB" id="5975154at2759"/>
<protein>
    <submittedName>
        <fullName evidence="6">Putative neuronal acetylcholine receptor subunit alpha-10-like</fullName>
    </submittedName>
</protein>
<dbReference type="GO" id="GO:0004888">
    <property type="term" value="F:transmembrane signaling receptor activity"/>
    <property type="evidence" value="ECO:0007669"/>
    <property type="project" value="InterPro"/>
</dbReference>
<dbReference type="InterPro" id="IPR006029">
    <property type="entry name" value="Neurotrans-gated_channel_TM"/>
</dbReference>
<accession>A0A2G8KDC8</accession>
<keyword evidence="7" id="KW-1185">Reference proteome</keyword>
<keyword evidence="6" id="KW-0675">Receptor</keyword>
<dbReference type="Proteomes" id="UP000230750">
    <property type="component" value="Unassembled WGS sequence"/>
</dbReference>
<dbReference type="InterPro" id="IPR018000">
    <property type="entry name" value="Neurotransmitter_ion_chnl_CS"/>
</dbReference>
<feature type="domain" description="Neurotransmitter-gated ion-channel transmembrane" evidence="5">
    <location>
        <begin position="75"/>
        <end position="212"/>
    </location>
</feature>
<gene>
    <name evidence="6" type="ORF">BSL78_17104</name>
</gene>
<comment type="subcellular location">
    <subcellularLocation>
        <location evidence="1">Membrane</location>
        <topology evidence="1">Multi-pass membrane protein</topology>
    </subcellularLocation>
</comment>
<dbReference type="SUPFAM" id="SSF63712">
    <property type="entry name" value="Nicotinic receptor ligand binding domain-like"/>
    <property type="match status" value="1"/>
</dbReference>
<dbReference type="Gene3D" id="2.70.170.10">
    <property type="entry name" value="Neurotransmitter-gated ion-channel ligand-binding domain"/>
    <property type="match status" value="1"/>
</dbReference>
<dbReference type="SUPFAM" id="SSF90112">
    <property type="entry name" value="Neurotransmitter-gated ion-channel transmembrane pore"/>
    <property type="match status" value="1"/>
</dbReference>
<proteinExistence type="predicted"/>
<evidence type="ECO:0000313" key="7">
    <source>
        <dbReference type="Proteomes" id="UP000230750"/>
    </source>
</evidence>
<keyword evidence="4" id="KW-0812">Transmembrane</keyword>
<name>A0A2G8KDC8_STIJA</name>
<sequence>MFMYVFFHFERLTTGESRTNLFETYVIVNSTGYVTYYDLSEITVYCRLKLTLFPLDIQACPFKLDPITTTVNSICLPCGLLSMLNIAVFIMHPNSGEKVTLSVNNVLAFVLFQQLVLESMPRSGIDTPIIVVFFSAMITISCLTVLGTAVVLRLYHHDPKKPVPRMFTRLIVRRKTPYRHPSKEDESLKPYISNVSESNSTNEVTTKAADNQNGGISDNSNVKDSDNDWKILALALDKILLFMALFAMLLTVLYCIVSFWYYLP</sequence>
<keyword evidence="4" id="KW-1133">Transmembrane helix</keyword>
<dbReference type="AlphaFoldDB" id="A0A2G8KDC8"/>
<evidence type="ECO:0000313" key="6">
    <source>
        <dbReference type="EMBL" id="PIK46014.1"/>
    </source>
</evidence>
<dbReference type="InterPro" id="IPR036734">
    <property type="entry name" value="Neur_chan_lig-bd_sf"/>
</dbReference>
<dbReference type="InterPro" id="IPR036719">
    <property type="entry name" value="Neuro-gated_channel_TM_sf"/>
</dbReference>
<dbReference type="PANTHER" id="PTHR18945">
    <property type="entry name" value="NEUROTRANSMITTER GATED ION CHANNEL"/>
    <property type="match status" value="1"/>
</dbReference>
<evidence type="ECO:0000256" key="1">
    <source>
        <dbReference type="ARBA" id="ARBA00004141"/>
    </source>
</evidence>
<dbReference type="CDD" id="cd19051">
    <property type="entry name" value="LGIC_TM_cation"/>
    <property type="match status" value="1"/>
</dbReference>
<feature type="transmembrane region" description="Helical" evidence="4">
    <location>
        <begin position="239"/>
        <end position="263"/>
    </location>
</feature>
<keyword evidence="2 4" id="KW-0472">Membrane</keyword>
<evidence type="ECO:0000256" key="2">
    <source>
        <dbReference type="ARBA" id="ARBA00023136"/>
    </source>
</evidence>
<dbReference type="GO" id="GO:0005230">
    <property type="term" value="F:extracellular ligand-gated monoatomic ion channel activity"/>
    <property type="evidence" value="ECO:0007669"/>
    <property type="project" value="InterPro"/>
</dbReference>
<organism evidence="6 7">
    <name type="scientific">Stichopus japonicus</name>
    <name type="common">Sea cucumber</name>
    <dbReference type="NCBI Taxonomy" id="307972"/>
    <lineage>
        <taxon>Eukaryota</taxon>
        <taxon>Metazoa</taxon>
        <taxon>Echinodermata</taxon>
        <taxon>Eleutherozoa</taxon>
        <taxon>Echinozoa</taxon>
        <taxon>Holothuroidea</taxon>
        <taxon>Aspidochirotacea</taxon>
        <taxon>Aspidochirotida</taxon>
        <taxon>Stichopodidae</taxon>
        <taxon>Apostichopus</taxon>
    </lineage>
</organism>
<dbReference type="Pfam" id="PF02932">
    <property type="entry name" value="Neur_chan_memb"/>
    <property type="match status" value="1"/>
</dbReference>
<feature type="region of interest" description="Disordered" evidence="3">
    <location>
        <begin position="197"/>
        <end position="220"/>
    </location>
</feature>
<dbReference type="EMBL" id="MRZV01000670">
    <property type="protein sequence ID" value="PIK46014.1"/>
    <property type="molecule type" value="Genomic_DNA"/>
</dbReference>
<dbReference type="PROSITE" id="PS00236">
    <property type="entry name" value="NEUROTR_ION_CHANNEL"/>
    <property type="match status" value="1"/>
</dbReference>
<evidence type="ECO:0000256" key="4">
    <source>
        <dbReference type="SAM" id="Phobius"/>
    </source>
</evidence>
<feature type="transmembrane region" description="Helical" evidence="4">
    <location>
        <begin position="129"/>
        <end position="155"/>
    </location>
</feature>